<keyword evidence="9" id="KW-1185">Reference proteome</keyword>
<gene>
    <name evidence="8" type="ORF">IDF66_13870</name>
</gene>
<keyword evidence="2" id="KW-0805">Transcription regulation</keyword>
<dbReference type="Pfam" id="PF13191">
    <property type="entry name" value="AAA_16"/>
    <property type="match status" value="1"/>
</dbReference>
<evidence type="ECO:0000256" key="1">
    <source>
        <dbReference type="ARBA" id="ARBA00005820"/>
    </source>
</evidence>
<dbReference type="SMART" id="SM01043">
    <property type="entry name" value="BTAD"/>
    <property type="match status" value="1"/>
</dbReference>
<dbReference type="EMBL" id="JACWMS010000002">
    <property type="protein sequence ID" value="MBD1320669.1"/>
    <property type="molecule type" value="Genomic_DNA"/>
</dbReference>
<dbReference type="Gene3D" id="1.10.10.10">
    <property type="entry name" value="Winged helix-like DNA-binding domain superfamily/Winged helix DNA-binding domain"/>
    <property type="match status" value="1"/>
</dbReference>
<dbReference type="SUPFAM" id="SSF48452">
    <property type="entry name" value="TPR-like"/>
    <property type="match status" value="1"/>
</dbReference>
<evidence type="ECO:0000256" key="5">
    <source>
        <dbReference type="PROSITE-ProRule" id="PRU01091"/>
    </source>
</evidence>
<comment type="caution">
    <text evidence="8">The sequence shown here is derived from an EMBL/GenBank/DDBJ whole genome shotgun (WGS) entry which is preliminary data.</text>
</comment>
<dbReference type="InterPro" id="IPR051677">
    <property type="entry name" value="AfsR-DnrI-RedD_regulator"/>
</dbReference>
<comment type="similarity">
    <text evidence="1">Belongs to the AfsR/DnrI/RedD regulatory family.</text>
</comment>
<dbReference type="SMART" id="SM00862">
    <property type="entry name" value="Trans_reg_C"/>
    <property type="match status" value="1"/>
</dbReference>
<evidence type="ECO:0000313" key="9">
    <source>
        <dbReference type="Proteomes" id="UP000602395"/>
    </source>
</evidence>
<dbReference type="Proteomes" id="UP000602395">
    <property type="component" value="Unassembled WGS sequence"/>
</dbReference>
<feature type="region of interest" description="Disordered" evidence="6">
    <location>
        <begin position="262"/>
        <end position="286"/>
    </location>
</feature>
<dbReference type="InterPro" id="IPR041664">
    <property type="entry name" value="AAA_16"/>
</dbReference>
<dbReference type="CDD" id="cd15831">
    <property type="entry name" value="BTAD"/>
    <property type="match status" value="1"/>
</dbReference>
<dbReference type="InterPro" id="IPR001867">
    <property type="entry name" value="OmpR/PhoB-type_DNA-bd"/>
</dbReference>
<dbReference type="InterPro" id="IPR005158">
    <property type="entry name" value="BTAD"/>
</dbReference>
<evidence type="ECO:0000256" key="6">
    <source>
        <dbReference type="SAM" id="MobiDB-lite"/>
    </source>
</evidence>
<dbReference type="PANTHER" id="PTHR35807">
    <property type="entry name" value="TRANSCRIPTIONAL REGULATOR REDD-RELATED"/>
    <property type="match status" value="1"/>
</dbReference>
<accession>A0ABR7WG10</accession>
<feature type="DNA-binding region" description="OmpR/PhoB-type" evidence="5">
    <location>
        <begin position="2"/>
        <end position="108"/>
    </location>
</feature>
<dbReference type="SUPFAM" id="SSF52540">
    <property type="entry name" value="P-loop containing nucleoside triphosphate hydrolases"/>
    <property type="match status" value="1"/>
</dbReference>
<evidence type="ECO:0000313" key="8">
    <source>
        <dbReference type="EMBL" id="MBD1320669.1"/>
    </source>
</evidence>
<protein>
    <submittedName>
        <fullName evidence="8">AAA family ATPase</fullName>
    </submittedName>
</protein>
<dbReference type="SUPFAM" id="SSF46894">
    <property type="entry name" value="C-terminal effector domain of the bipartite response regulators"/>
    <property type="match status" value="1"/>
</dbReference>
<proteinExistence type="inferred from homology"/>
<evidence type="ECO:0000256" key="2">
    <source>
        <dbReference type="ARBA" id="ARBA00023015"/>
    </source>
</evidence>
<dbReference type="InterPro" id="IPR036388">
    <property type="entry name" value="WH-like_DNA-bd_sf"/>
</dbReference>
<dbReference type="InterPro" id="IPR011990">
    <property type="entry name" value="TPR-like_helical_dom_sf"/>
</dbReference>
<dbReference type="Pfam" id="PF03704">
    <property type="entry name" value="BTAD"/>
    <property type="match status" value="1"/>
</dbReference>
<name>A0ABR7WG10_9ACTN</name>
<dbReference type="PANTHER" id="PTHR35807:SF1">
    <property type="entry name" value="TRANSCRIPTIONAL REGULATOR REDD"/>
    <property type="match status" value="1"/>
</dbReference>
<dbReference type="InterPro" id="IPR016032">
    <property type="entry name" value="Sig_transdc_resp-reg_C-effctor"/>
</dbReference>
<reference evidence="8 9" key="1">
    <citation type="submission" date="2020-09" db="EMBL/GenBank/DDBJ databases">
        <title>Novel species in genus Gordonia.</title>
        <authorList>
            <person name="Zhang G."/>
        </authorList>
    </citation>
    <scope>NUCLEOTIDE SEQUENCE [LARGE SCALE GENOMIC DNA]</scope>
    <source>
        <strain evidence="8 9">ON-33</strain>
    </source>
</reference>
<sequence>MSTRVEAAEPAVSVTMSGTARVEIGGRPAEIKSRRERAVLARLVAADGHVVSTDRLIDDLWNGEPPPKALGGLQVHISNLRRILEPNRPPRSAARILVSEPPGYALRMPRESVDLWRFADLLEADDTEPATRYARLGDAIALWQGEPFGSHAVEDWARPAVARLDELYLTAQEQHARAALDLDRPAEVVTRLPGLCEHHSTREELFRLLALAQYRLGRQADALQTLRSVRDYLADELGVDPSPAVRELEAAILQQDPALQLASRPGDTRPATTTPLSVVAPDSRPRPDFAGRDAELEKLTTHAETALRTGLRVVWITAEAGGGKSTLTQLLIGRLRDAGWASAIGHCPEVDGAPTAWAWRDVVDDLGGDNEIEDPFLIARQVRAACEAAPSEGAGVVVVLDDVHRADSATLQVLRQVVTWMADQPVLVVATYRPSEAATELLATAASLTSVTADHLTLAGLSEDGIRGLAASVGLDPVDETTLTMLHQRTDGNPLFARELAKLVASRGPRDARTAVPSGVREVLLRRVERLPADTVAVLRLVAICGRDADIDTIVAMHPDDAGGEDAVLDAIDTAVVADLLVASVDRVRFNHVLTRDAVYDSIPALRRRRLHWRAFECLRDCREVPIDELAHHAALGASSGTAAEALDIVESAARQGFALQADTAPLWRSAVDLHVMAGHDRSTADTGDRTALVHALCDLVTALAHRGEVSEARSRREQALLSARSVGDDDLVLSALTCWRTPTIWTTRPNRLLDDVMSTAVREALPGTSGADRVRLLVTAVFEFEGNEQQFAVECAREAVELAHEVGDIDLTCAALNARVYTAMGPDQRDDHPRIAADFVTAAAESGSLDYQAVAHFFRSLVRSGETDLPGAAAEMQLAMQSATSSKVGELVVVLATFRAVLDVLRGDLDQADQTYQAIGMQLAAAGLPAANEFTLISQLCLGWHRGSIGHLVDGARLLYESAPESIAWVYVVALLDAGREDEARRIAELDIPVVRDYYWSAIAVFHARALARLGLAEQAARLYDELSEWSGAIAGLDSGSVVFGIIDVVLAELAETMGDHEAAERHRQLTADVEEKVRHGLAQL</sequence>
<evidence type="ECO:0000256" key="4">
    <source>
        <dbReference type="ARBA" id="ARBA00023163"/>
    </source>
</evidence>
<evidence type="ECO:0000259" key="7">
    <source>
        <dbReference type="PROSITE" id="PS51755"/>
    </source>
</evidence>
<keyword evidence="4" id="KW-0804">Transcription</keyword>
<dbReference type="Pfam" id="PF00486">
    <property type="entry name" value="Trans_reg_C"/>
    <property type="match status" value="1"/>
</dbReference>
<dbReference type="PROSITE" id="PS51755">
    <property type="entry name" value="OMPR_PHOB"/>
    <property type="match status" value="1"/>
</dbReference>
<feature type="domain" description="OmpR/PhoB-type" evidence="7">
    <location>
        <begin position="2"/>
        <end position="108"/>
    </location>
</feature>
<keyword evidence="3 5" id="KW-0238">DNA-binding</keyword>
<dbReference type="InterPro" id="IPR027417">
    <property type="entry name" value="P-loop_NTPase"/>
</dbReference>
<evidence type="ECO:0000256" key="3">
    <source>
        <dbReference type="ARBA" id="ARBA00023125"/>
    </source>
</evidence>
<dbReference type="Gene3D" id="1.25.40.10">
    <property type="entry name" value="Tetratricopeptide repeat domain"/>
    <property type="match status" value="1"/>
</dbReference>
<organism evidence="8 9">
    <name type="scientific">Gordonia hankookensis</name>
    <dbReference type="NCBI Taxonomy" id="589403"/>
    <lineage>
        <taxon>Bacteria</taxon>
        <taxon>Bacillati</taxon>
        <taxon>Actinomycetota</taxon>
        <taxon>Actinomycetes</taxon>
        <taxon>Mycobacteriales</taxon>
        <taxon>Gordoniaceae</taxon>
        <taxon>Gordonia</taxon>
    </lineage>
</organism>
<dbReference type="Gene3D" id="3.40.50.300">
    <property type="entry name" value="P-loop containing nucleotide triphosphate hydrolases"/>
    <property type="match status" value="1"/>
</dbReference>
<dbReference type="RefSeq" id="WP_190267275.1">
    <property type="nucleotide sequence ID" value="NZ_BAABAD010000004.1"/>
</dbReference>